<dbReference type="Proteomes" id="UP000066049">
    <property type="component" value="Chromosome"/>
</dbReference>
<keyword evidence="2" id="KW-0012">Acyltransferase</keyword>
<evidence type="ECO:0000259" key="3">
    <source>
        <dbReference type="PROSITE" id="PS51186"/>
    </source>
</evidence>
<reference evidence="5" key="1">
    <citation type="submission" date="2015-08" db="EMBL/GenBank/DDBJ databases">
        <title>Comparative genomics of the Campylobacter concisus group.</title>
        <authorList>
            <person name="Miller W.G."/>
            <person name="Yee E."/>
            <person name="Chapman M.H."/>
            <person name="Huynh S."/>
            <person name="Bono J.L."/>
            <person name="On S.L.W."/>
            <person name="St Leger J."/>
            <person name="Foster G."/>
            <person name="Parker C.T."/>
        </authorList>
    </citation>
    <scope>NUCLEOTIDE SEQUENCE [LARGE SCALE GENOMIC DNA]</scope>
    <source>
        <strain evidence="5">ATCC 33237</strain>
    </source>
</reference>
<organism evidence="4 5">
    <name type="scientific">Campylobacter concisus</name>
    <dbReference type="NCBI Taxonomy" id="199"/>
    <lineage>
        <taxon>Bacteria</taxon>
        <taxon>Pseudomonadati</taxon>
        <taxon>Campylobacterota</taxon>
        <taxon>Epsilonproteobacteria</taxon>
        <taxon>Campylobacterales</taxon>
        <taxon>Campylobacteraceae</taxon>
        <taxon>Campylobacter</taxon>
    </lineage>
</organism>
<gene>
    <name evidence="4" type="ORF">CCON33237_0499</name>
</gene>
<dbReference type="PANTHER" id="PTHR43420">
    <property type="entry name" value="ACETYLTRANSFERASE"/>
    <property type="match status" value="1"/>
</dbReference>
<dbReference type="InterPro" id="IPR000182">
    <property type="entry name" value="GNAT_dom"/>
</dbReference>
<dbReference type="GO" id="GO:0016747">
    <property type="term" value="F:acyltransferase activity, transferring groups other than amino-acyl groups"/>
    <property type="evidence" value="ECO:0007669"/>
    <property type="project" value="InterPro"/>
</dbReference>
<dbReference type="PROSITE" id="PS51186">
    <property type="entry name" value="GNAT"/>
    <property type="match status" value="1"/>
</dbReference>
<name>A0A0M4SGN2_9BACT</name>
<accession>A0A0M4SGN2</accession>
<dbReference type="PATRIC" id="fig|199.248.peg.525"/>
<evidence type="ECO:0000313" key="4">
    <source>
        <dbReference type="EMBL" id="ALF47203.1"/>
    </source>
</evidence>
<dbReference type="SUPFAM" id="SSF55729">
    <property type="entry name" value="Acyl-CoA N-acyltransferases (Nat)"/>
    <property type="match status" value="1"/>
</dbReference>
<feature type="domain" description="N-acetyltransferase" evidence="3">
    <location>
        <begin position="14"/>
        <end position="184"/>
    </location>
</feature>
<sequence>MIQNAQKQDAKSCIKLLNLAMEDIAYKLSGYDDPIKSDEILEIFFKSETNRLSYKNVFVYKHNEEIIAAMCAYFGGDVEQLDREISQHLMALGKDTQVEKECFDDEFYIDSIAVDKNFRGQGLAKELIRHSFVVAKELGHKKVSLIVDTNKPKVRKFYESLGFKFNVKKIVNLHEYDHMIKEII</sequence>
<evidence type="ECO:0000256" key="1">
    <source>
        <dbReference type="ARBA" id="ARBA00022679"/>
    </source>
</evidence>
<dbReference type="AlphaFoldDB" id="A0A0M4SGN2"/>
<dbReference type="CDD" id="cd04301">
    <property type="entry name" value="NAT_SF"/>
    <property type="match status" value="1"/>
</dbReference>
<dbReference type="Pfam" id="PF00583">
    <property type="entry name" value="Acetyltransf_1"/>
    <property type="match status" value="1"/>
</dbReference>
<evidence type="ECO:0000313" key="5">
    <source>
        <dbReference type="Proteomes" id="UP000066049"/>
    </source>
</evidence>
<dbReference type="Gene3D" id="3.40.630.30">
    <property type="match status" value="1"/>
</dbReference>
<dbReference type="InterPro" id="IPR016181">
    <property type="entry name" value="Acyl_CoA_acyltransferase"/>
</dbReference>
<dbReference type="EMBL" id="CP012541">
    <property type="protein sequence ID" value="ALF47203.1"/>
    <property type="molecule type" value="Genomic_DNA"/>
</dbReference>
<dbReference type="PANTHER" id="PTHR43420:SF52">
    <property type="entry name" value="N-ACETYLTRANSFERASE YODP"/>
    <property type="match status" value="1"/>
</dbReference>
<evidence type="ECO:0000256" key="2">
    <source>
        <dbReference type="ARBA" id="ARBA00023315"/>
    </source>
</evidence>
<dbReference type="RefSeq" id="WP_054196254.1">
    <property type="nucleotide sequence ID" value="NZ_CABMKQ010000002.1"/>
</dbReference>
<dbReference type="KEGG" id="ccoc:CCON33237_0499"/>
<protein>
    <submittedName>
        <fullName evidence="4">Acetyltransferase</fullName>
    </submittedName>
</protein>
<dbReference type="InterPro" id="IPR050680">
    <property type="entry name" value="YpeA/RimI_acetyltransf"/>
</dbReference>
<dbReference type="GeneID" id="28662169"/>
<keyword evidence="1 4" id="KW-0808">Transferase</keyword>
<proteinExistence type="predicted"/>